<evidence type="ECO:0000259" key="3">
    <source>
        <dbReference type="Pfam" id="PF08281"/>
    </source>
</evidence>
<dbReference type="InterPro" id="IPR013249">
    <property type="entry name" value="RNA_pol_sigma70_r4_t2"/>
</dbReference>
<protein>
    <submittedName>
        <fullName evidence="4">RNA polymerase sigma factor SigJ</fullName>
    </submittedName>
</protein>
<dbReference type="InterPro" id="IPR032710">
    <property type="entry name" value="NTF2-like_dom_sf"/>
</dbReference>
<sequence length="281" mass="30818">MDEAIALFERERARLTRLARGIVGTSGEAEDVVQSAWLRFAAADREAIASPEAWLTTTVSRLAIDALRSGRRIDYVGPWLPEPVVDEEPDLDLIDSALMVALERLTPLERAAFLLHDVFGRPFDEVARHLGRDPAAVRQLASRARQHVRQERPRFAVAERTHHDIAEAFFNASRSGDVAALAALLSEDAVLVSDGGGIRNAFLRPILGRERIVRMFAAQARKSTAAPRVRTALVDGLPGLVTREADGELQTTALKIVDGRIAAIIVMRNPQKLRHIAGALP</sequence>
<keyword evidence="5" id="KW-1185">Reference proteome</keyword>
<evidence type="ECO:0000313" key="5">
    <source>
        <dbReference type="Proteomes" id="UP000249590"/>
    </source>
</evidence>
<name>A0A8B2NN22_9HYPH</name>
<dbReference type="NCBIfam" id="NF007214">
    <property type="entry name" value="PRK09636.1"/>
    <property type="match status" value="1"/>
</dbReference>
<accession>A0A8B2NN22</accession>
<dbReference type="SUPFAM" id="SSF88946">
    <property type="entry name" value="Sigma2 domain of RNA polymerase sigma factors"/>
    <property type="match status" value="1"/>
</dbReference>
<dbReference type="AlphaFoldDB" id="A0A8B2NN22"/>
<dbReference type="Pfam" id="PF04542">
    <property type="entry name" value="Sigma70_r2"/>
    <property type="match status" value="1"/>
</dbReference>
<dbReference type="Gene3D" id="3.10.450.50">
    <property type="match status" value="1"/>
</dbReference>
<gene>
    <name evidence="4" type="ORF">DLJ53_19970</name>
</gene>
<dbReference type="GO" id="GO:0003677">
    <property type="term" value="F:DNA binding"/>
    <property type="evidence" value="ECO:0007669"/>
    <property type="project" value="InterPro"/>
</dbReference>
<dbReference type="PANTHER" id="PTHR30173:SF43">
    <property type="entry name" value="ECF RNA POLYMERASE SIGMA FACTOR SIGI-RELATED"/>
    <property type="match status" value="1"/>
</dbReference>
<dbReference type="InterPro" id="IPR013325">
    <property type="entry name" value="RNA_pol_sigma_r2"/>
</dbReference>
<dbReference type="Gene3D" id="1.10.10.10">
    <property type="entry name" value="Winged helix-like DNA-binding domain superfamily/Winged helix DNA-binding domain"/>
    <property type="match status" value="1"/>
</dbReference>
<dbReference type="EMBL" id="QHHQ01000004">
    <property type="protein sequence ID" value="RAI00011.1"/>
    <property type="molecule type" value="Genomic_DNA"/>
</dbReference>
<evidence type="ECO:0000256" key="1">
    <source>
        <dbReference type="ARBA" id="ARBA00011344"/>
    </source>
</evidence>
<dbReference type="Proteomes" id="UP000249590">
    <property type="component" value="Unassembled WGS sequence"/>
</dbReference>
<dbReference type="Pfam" id="PF08281">
    <property type="entry name" value="Sigma70_r4_2"/>
    <property type="match status" value="1"/>
</dbReference>
<dbReference type="SUPFAM" id="SSF88659">
    <property type="entry name" value="Sigma3 and sigma4 domains of RNA polymerase sigma factors"/>
    <property type="match status" value="1"/>
</dbReference>
<dbReference type="GO" id="GO:0016987">
    <property type="term" value="F:sigma factor activity"/>
    <property type="evidence" value="ECO:0007669"/>
    <property type="project" value="InterPro"/>
</dbReference>
<comment type="caution">
    <text evidence="4">The sequence shown here is derived from an EMBL/GenBank/DDBJ whole genome shotgun (WGS) entry which is preliminary data.</text>
</comment>
<dbReference type="PANTHER" id="PTHR30173">
    <property type="entry name" value="SIGMA 19 FACTOR"/>
    <property type="match status" value="1"/>
</dbReference>
<reference evidence="4 5" key="1">
    <citation type="submission" date="2018-05" db="EMBL/GenBank/DDBJ databases">
        <title>Acuticoccus sediminis sp. nov., isolated from deep-sea sediment of Indian Ocean.</title>
        <authorList>
            <person name="Liu X."/>
            <person name="Lai Q."/>
            <person name="Du Y."/>
            <person name="Sun F."/>
            <person name="Zhang X."/>
            <person name="Wang S."/>
            <person name="Shao Z."/>
        </authorList>
    </citation>
    <scope>NUCLEOTIDE SEQUENCE [LARGE SCALE GENOMIC DNA]</scope>
    <source>
        <strain evidence="4 5">PTG4-2</strain>
    </source>
</reference>
<feature type="domain" description="RNA polymerase sigma factor 70 region 4 type 2" evidence="3">
    <location>
        <begin position="97"/>
        <end position="147"/>
    </location>
</feature>
<dbReference type="OrthoDB" id="9794372at2"/>
<dbReference type="InterPro" id="IPR007627">
    <property type="entry name" value="RNA_pol_sigma70_r2"/>
</dbReference>
<dbReference type="GO" id="GO:0006352">
    <property type="term" value="P:DNA-templated transcription initiation"/>
    <property type="evidence" value="ECO:0007669"/>
    <property type="project" value="InterPro"/>
</dbReference>
<proteinExistence type="predicted"/>
<dbReference type="InterPro" id="IPR013324">
    <property type="entry name" value="RNA_pol_sigma_r3/r4-like"/>
</dbReference>
<dbReference type="Gene3D" id="1.10.1740.10">
    <property type="match status" value="1"/>
</dbReference>
<comment type="subunit">
    <text evidence="1">Interacts transiently with the RNA polymerase catalytic core formed by RpoA, RpoB, RpoC and RpoZ (2 alpha, 1 beta, 1 beta' and 1 omega subunit) to form the RNA polymerase holoenzyme that can initiate transcription.</text>
</comment>
<dbReference type="RefSeq" id="WP_111348494.1">
    <property type="nucleotide sequence ID" value="NZ_QHHQ01000004.1"/>
</dbReference>
<dbReference type="InterPro" id="IPR036388">
    <property type="entry name" value="WH-like_DNA-bd_sf"/>
</dbReference>
<organism evidence="4 5">
    <name type="scientific">Acuticoccus sediminis</name>
    <dbReference type="NCBI Taxonomy" id="2184697"/>
    <lineage>
        <taxon>Bacteria</taxon>
        <taxon>Pseudomonadati</taxon>
        <taxon>Pseudomonadota</taxon>
        <taxon>Alphaproteobacteria</taxon>
        <taxon>Hyphomicrobiales</taxon>
        <taxon>Amorphaceae</taxon>
        <taxon>Acuticoccus</taxon>
    </lineage>
</organism>
<dbReference type="NCBIfam" id="TIGR02937">
    <property type="entry name" value="sigma70-ECF"/>
    <property type="match status" value="1"/>
</dbReference>
<dbReference type="InterPro" id="IPR014284">
    <property type="entry name" value="RNA_pol_sigma-70_dom"/>
</dbReference>
<evidence type="ECO:0000313" key="4">
    <source>
        <dbReference type="EMBL" id="RAI00011.1"/>
    </source>
</evidence>
<dbReference type="SUPFAM" id="SSF54427">
    <property type="entry name" value="NTF2-like"/>
    <property type="match status" value="1"/>
</dbReference>
<evidence type="ECO:0000259" key="2">
    <source>
        <dbReference type="Pfam" id="PF04542"/>
    </source>
</evidence>
<dbReference type="InterPro" id="IPR052704">
    <property type="entry name" value="ECF_Sigma-70_Domain"/>
</dbReference>
<feature type="domain" description="RNA polymerase sigma-70 region 2" evidence="2">
    <location>
        <begin position="7"/>
        <end position="72"/>
    </location>
</feature>